<feature type="region of interest" description="Disordered" evidence="3">
    <location>
        <begin position="122"/>
        <end position="206"/>
    </location>
</feature>
<dbReference type="OrthoDB" id="1293114at2759"/>
<feature type="region of interest" description="Disordered" evidence="3">
    <location>
        <begin position="732"/>
        <end position="758"/>
    </location>
</feature>
<evidence type="ECO:0000256" key="2">
    <source>
        <dbReference type="SAM" id="Coils"/>
    </source>
</evidence>
<gene>
    <name evidence="4" type="ORF">CDD82_2095</name>
</gene>
<feature type="region of interest" description="Disordered" evidence="3">
    <location>
        <begin position="16"/>
        <end position="86"/>
    </location>
</feature>
<protein>
    <recommendedName>
        <fullName evidence="6">Myosin class II heavy chain</fullName>
    </recommendedName>
</protein>
<dbReference type="PANTHER" id="PTHR32083:SF0">
    <property type="entry name" value="CILIA AND FLAGELLA-ASSOCIATED PROTEIN 58"/>
    <property type="match status" value="1"/>
</dbReference>
<feature type="coiled-coil region" evidence="2">
    <location>
        <begin position="1690"/>
        <end position="1881"/>
    </location>
</feature>
<feature type="compositionally biased region" description="Low complexity" evidence="3">
    <location>
        <begin position="962"/>
        <end position="972"/>
    </location>
</feature>
<feature type="compositionally biased region" description="Polar residues" evidence="3">
    <location>
        <begin position="395"/>
        <end position="408"/>
    </location>
</feature>
<feature type="region of interest" description="Disordered" evidence="3">
    <location>
        <begin position="1934"/>
        <end position="1956"/>
    </location>
</feature>
<feature type="region of interest" description="Disordered" evidence="3">
    <location>
        <begin position="1347"/>
        <end position="1393"/>
    </location>
</feature>
<feature type="region of interest" description="Disordered" evidence="3">
    <location>
        <begin position="549"/>
        <end position="581"/>
    </location>
</feature>
<dbReference type="GO" id="GO:0005856">
    <property type="term" value="C:cytoskeleton"/>
    <property type="evidence" value="ECO:0007669"/>
    <property type="project" value="TreeGrafter"/>
</dbReference>
<proteinExistence type="predicted"/>
<feature type="region of interest" description="Disordered" evidence="3">
    <location>
        <begin position="389"/>
        <end position="425"/>
    </location>
</feature>
<feature type="region of interest" description="Disordered" evidence="3">
    <location>
        <begin position="694"/>
        <end position="714"/>
    </location>
</feature>
<feature type="compositionally biased region" description="Basic and acidic residues" evidence="3">
    <location>
        <begin position="918"/>
        <end position="928"/>
    </location>
</feature>
<feature type="region of interest" description="Disordered" evidence="3">
    <location>
        <begin position="2102"/>
        <end position="2136"/>
    </location>
</feature>
<evidence type="ECO:0000256" key="3">
    <source>
        <dbReference type="SAM" id="MobiDB-lite"/>
    </source>
</evidence>
<evidence type="ECO:0000313" key="4">
    <source>
        <dbReference type="EMBL" id="PHH79919.1"/>
    </source>
</evidence>
<comment type="caution">
    <text evidence="4">The sequence shown here is derived from an EMBL/GenBank/DDBJ whole genome shotgun (WGS) entry which is preliminary data.</text>
</comment>
<evidence type="ECO:0000256" key="1">
    <source>
        <dbReference type="ARBA" id="ARBA00023054"/>
    </source>
</evidence>
<feature type="compositionally biased region" description="Polar residues" evidence="3">
    <location>
        <begin position="888"/>
        <end position="904"/>
    </location>
</feature>
<dbReference type="PANTHER" id="PTHR32083">
    <property type="entry name" value="CILIA AND FLAGELLA-ASSOCIATED PROTEIN 58-RELATED"/>
    <property type="match status" value="1"/>
</dbReference>
<feature type="region of interest" description="Disordered" evidence="3">
    <location>
        <begin position="888"/>
        <end position="1015"/>
    </location>
</feature>
<feature type="compositionally biased region" description="Polar residues" evidence="3">
    <location>
        <begin position="2155"/>
        <end position="2175"/>
    </location>
</feature>
<feature type="compositionally biased region" description="Basic residues" evidence="3">
    <location>
        <begin position="164"/>
        <end position="173"/>
    </location>
</feature>
<feature type="region of interest" description="Disordered" evidence="3">
    <location>
        <begin position="1247"/>
        <end position="1280"/>
    </location>
</feature>
<organism evidence="4 5">
    <name type="scientific">Ophiocordyceps australis</name>
    <dbReference type="NCBI Taxonomy" id="1399860"/>
    <lineage>
        <taxon>Eukaryota</taxon>
        <taxon>Fungi</taxon>
        <taxon>Dikarya</taxon>
        <taxon>Ascomycota</taxon>
        <taxon>Pezizomycotina</taxon>
        <taxon>Sordariomycetes</taxon>
        <taxon>Hypocreomycetidae</taxon>
        <taxon>Hypocreales</taxon>
        <taxon>Ophiocordycipitaceae</taxon>
        <taxon>Ophiocordyceps</taxon>
    </lineage>
</organism>
<sequence>MHAICGALTYLKTIPRANPTNRLPDAGDFGTASWGSPYPRSDRNLRRPSFSSEPSEDTPIHRLNIDTPFLRPQPGLATSQSAESASSVSAAAAVLANRVRRQNRGLTEDWIRTHTAGLVNAEPKHWFSEGSDTENSSLSGSETGWLDDSDSRTPKASRSTGPRPSKRHRHPRGRSSLETLRPEVLSEDATPELLTMESPEHMPESVSTYGRQELEDQGSTLKRNPTENDEIIQDVEFSPDQPVTPVPEAQHPSSAAAMATPRMTKKRVPWKGKNILILLPRDDRRGLAGTSSMPLSSEETEKMYASWRELGYNTDGFDLTADNLKWTGRDDSKSRKSWPSTEDMAQERAHGRFKVALPDLNAWKNYVHELQEAKLRALGVSFADDDDAQEALVSPQKTEPSRQASVQHPTLPFSPPMPPSSVSSNQAVTGLPFPGQYIPVSQSPGLSSGASPMAYSAASAKFNSQQTIPIPAGSPQFSIASQQPVQGWSSQTGLQSMGQIESPSMASLNGLLSPQSPYGFEGLLQPNSPGFNVHDLQQTTMQYLPQQMVSGKSPHLPEVDEEAATGGKRPSQSSEADRRNRDSLQAEIDEAEYHLEEQLRNQFEHEDYNPQLQSEASILHTRPYEHGHEAYQPSTQPLGPRFSEDVDRPLILHHPRPHSREHSLSQTFFRDHSQGAEGISHDDMGRLASLSEAPELHNNGDDSQEIETNPSNLGTPIPNFDVEAVLKPHQKTLSNASNPWQDSASVTSSNRPTSHGSKVSYSKLNVQAPEFKLNPNASLTTGLFNFSGGNSQAIASSGGNALGTNPLQGGIVSAKFHATAPSFSPGQSEFSFSSTGPKFRPDAPAFQPQSGPLFSPIGSGSESASNRNSIFSNIDLGVNTIIKPPRTSQAVPIVKPSSNSSTMSAEHPDMMDEAQEGPDGRLADESRVKRARSLAPDANESPLFANHLNDFDGQRASRNAADETSSADDASTLGGDNAPPFDTSSSSMPTTADVEGKENAAPGSELSATGNKAKNWNPFKFDSKFEIQSFKKAHALNDDGFIIPEQTGSPSEEVGANKRKVEEAEGTVHSSRQSTPVAVRPMAAAKGLSSSRFAPQPKKAEGLAASHFARLSSPSAEMMPSHTPAEDNVLESIEDTASFTERLIDVGHAREPTFEESVMQHFREDMPDGGMVESVEEAMHLSQKLIDLSDDREPTFEEIDAVMQHLKDDPSMGVNKTFDNSNWRQLAPSKTRVPAEQTEALVNTEAAMDKTDSTRRGDKESPLATTEVENPFVDPSGRSSEVEDEFDEADMASNGVSDWEATFSEDEHSKLGTRAQFFDGRVNQVLGSLLDSRLEPLEKTITWIQHTLRSKSRRPPSSRREMRSISGDMRESDADDEDEEPIPRRSMSPRRDRRLDQIRLVVMEALAAQQSSGDFGGGGQDSAMAKTLDEVKAQLAAAVQARAESEDKAAGQPILSEIHHELQKKMEALQSKVEEAEQRLGLEQARIEKEISERRAAEDAAAEVNRKLQAAETRVEVEIINRSVFDQRVADLEERLRHQEDKTEEEVKMRRAAEDRLSEVQRLLRISSEEENRLRETIEEKNEMAKDAEQESGKAAIRMSLLEAAQANATQLQSDMTNTINGLEADLRAVRQDNDNWRAEAERSDEIAHRRAGELAHVTEENKHLQKSLGTLASQLEENERLREAWRAKFMSLQDDMAQAVREVAQENAQRIKKHQAMLARQEVLDARLQAEAKTRERLEVEMERLQENERAGMRAVNECKRLEALLAETRGQTDKLQQAAARYQREFEEARESGASEVKRTRMAMQLQVEAANNQVNVIRQDLEEQNAKLRAELDSAKLEADTAKAQSEMLVEEAQTSRAAEIERLKSGHQNQVEDLQTRYECRMSNANEESHKAEQHLLDRLSLSSSKIEHLQDRIVHLEDKLDVAKARAAKSALGDAGPGTREAGREEQPAKISPQALRESILVLQEQLQAREQRIEELEQLVAKMDPDAAAKIAKRDDEIGWLRELLDVRQGDLAELIGSLSADSFNRDVVRDTAIRLQANVDMMEQERSRGRGGGAGISLPNIAQSIQAATPRVAQTIGPIAAAWGNWRRSQQQPLLRKLPADPSRTPSRPRSSHTSPESVLGGLLTPPASGLRQMASLDTEVVQPTAFASTGRRYTSQPRAQSVASGRSQGHGSGPFAGFSTHEHHDQQQQRPVTPPMGHQAGYDSDAQPGDFDDHDFFQDD</sequence>
<keyword evidence="5" id="KW-1185">Reference proteome</keyword>
<evidence type="ECO:0008006" key="6">
    <source>
        <dbReference type="Google" id="ProtNLM"/>
    </source>
</evidence>
<feature type="coiled-coil region" evidence="2">
    <location>
        <begin position="1428"/>
        <end position="1591"/>
    </location>
</feature>
<name>A0A2C5XW66_9HYPO</name>
<feature type="compositionally biased region" description="Polar residues" evidence="3">
    <location>
        <begin position="133"/>
        <end position="142"/>
    </location>
</feature>
<dbReference type="EMBL" id="NJEU01000170">
    <property type="protein sequence ID" value="PHH79919.1"/>
    <property type="molecule type" value="Genomic_DNA"/>
</dbReference>
<dbReference type="SUPFAM" id="SSF57997">
    <property type="entry name" value="Tropomyosin"/>
    <property type="match status" value="1"/>
</dbReference>
<feature type="compositionally biased region" description="Basic and acidic residues" evidence="3">
    <location>
        <begin position="1247"/>
        <end position="1261"/>
    </location>
</feature>
<feature type="region of interest" description="Disordered" evidence="3">
    <location>
        <begin position="2155"/>
        <end position="2228"/>
    </location>
</feature>
<accession>A0A2C5XW66</accession>
<feature type="compositionally biased region" description="Basic and acidic residues" evidence="3">
    <location>
        <begin position="1358"/>
        <end position="1372"/>
    </location>
</feature>
<feature type="region of interest" description="Disordered" evidence="3">
    <location>
        <begin position="242"/>
        <end position="265"/>
    </location>
</feature>
<keyword evidence="1 2" id="KW-0175">Coiled coil</keyword>
<reference evidence="4 5" key="1">
    <citation type="submission" date="2017-06" db="EMBL/GenBank/DDBJ databases">
        <title>Ant-infecting Ophiocordyceps genomes reveal a high diversity of potential behavioral manipulation genes and a possible major role for enterotoxins.</title>
        <authorList>
            <person name="De Bekker C."/>
            <person name="Evans H.C."/>
            <person name="Brachmann A."/>
            <person name="Hughes D.P."/>
        </authorList>
    </citation>
    <scope>NUCLEOTIDE SEQUENCE [LARGE SCALE GENOMIC DNA]</scope>
    <source>
        <strain evidence="4 5">1348a</strain>
    </source>
</reference>
<feature type="compositionally biased region" description="Basic residues" evidence="3">
    <location>
        <begin position="1348"/>
        <end position="1357"/>
    </location>
</feature>
<feature type="compositionally biased region" description="Low complexity" evidence="3">
    <location>
        <begin position="2109"/>
        <end position="2125"/>
    </location>
</feature>
<feature type="compositionally biased region" description="Low complexity" evidence="3">
    <location>
        <begin position="77"/>
        <end position="86"/>
    </location>
</feature>
<evidence type="ECO:0000313" key="5">
    <source>
        <dbReference type="Proteomes" id="UP000224854"/>
    </source>
</evidence>
<dbReference type="Proteomes" id="UP000224854">
    <property type="component" value="Unassembled WGS sequence"/>
</dbReference>